<dbReference type="EMBL" id="JAGJCB010000006">
    <property type="protein sequence ID" value="MBP0903851.1"/>
    <property type="molecule type" value="Genomic_DNA"/>
</dbReference>
<proteinExistence type="predicted"/>
<comment type="caution">
    <text evidence="1">The sequence shown here is derived from an EMBL/GenBank/DDBJ whole genome shotgun (WGS) entry which is preliminary data.</text>
</comment>
<dbReference type="Proteomes" id="UP000670776">
    <property type="component" value="Unassembled WGS sequence"/>
</dbReference>
<name>A0ABS4BV24_9FLAO</name>
<gene>
    <name evidence="1" type="ORF">J8H85_08410</name>
</gene>
<protein>
    <recommendedName>
        <fullName evidence="3">Glycosyl hydrolase family 67</fullName>
    </recommendedName>
</protein>
<dbReference type="InterPro" id="IPR017853">
    <property type="entry name" value="GH"/>
</dbReference>
<keyword evidence="2" id="KW-1185">Reference proteome</keyword>
<sequence length="556" mass="64419">MNKLIITTYLTLLSISFLGIKLDAQNSIPIPKPLILDMVHHNPGELPYQTVYNNPLTIKEMGYNGKVYFLFESPALAITWESINENILPKGSEDRNWVDQKATQIREMHKACKASNLAIYAMSDLVLFPKRLIEIFGMQETFGDLNHPLTEKFIRIQINEMFDQFPDLDGLVVRIGETYLHDAPFHLGSITNKKSPEKTIIPLIQILKEEICQKRNKQLIFRTWGAFDVDLDAYMKVSESIEPHKNLTISVKHCEGDFHRANAFSKVIGQGRHKQIIEVQSAREYEGKGAYPNYIANGVIEGFEEHFNMPKDRIKSIREFVEERPELYAGIWTWSRGGGWDGPYIKNEMWCDLNAWVMAQWAKDITQTEETVFKRYAIERLNLKEKDVTKFRELCLLSAQAIVRGRNSTYRDMNPWWTRDQGIAWPAGVKDEVASKRNLFQKDEAVAQWKTIVKLAKSIDWGSEGANDHAVGSAKYGLRLYEIYRILVYISDAESKGNNKAVLKWIKRYDKAWENYNKLSSDYQTIATLYTQDYNRHIANNAHKKVNELKKYLNEK</sequence>
<evidence type="ECO:0000313" key="1">
    <source>
        <dbReference type="EMBL" id="MBP0903851.1"/>
    </source>
</evidence>
<accession>A0ABS4BV24</accession>
<evidence type="ECO:0008006" key="3">
    <source>
        <dbReference type="Google" id="ProtNLM"/>
    </source>
</evidence>
<organism evidence="1 2">
    <name type="scientific">Mariniflexile gromovii</name>
    <dbReference type="NCBI Taxonomy" id="362523"/>
    <lineage>
        <taxon>Bacteria</taxon>
        <taxon>Pseudomonadati</taxon>
        <taxon>Bacteroidota</taxon>
        <taxon>Flavobacteriia</taxon>
        <taxon>Flavobacteriales</taxon>
        <taxon>Flavobacteriaceae</taxon>
        <taxon>Mariniflexile</taxon>
    </lineage>
</organism>
<reference evidence="1 2" key="1">
    <citation type="submission" date="2021-04" db="EMBL/GenBank/DDBJ databases">
        <title>Mariniflexile gromovii gen. nov., sp. nov., a gliding bacterium isolated from the sea urchin Strongylocentrotus intermedius.</title>
        <authorList>
            <person name="Ko S."/>
            <person name="Le V."/>
            <person name="Ahn C.-Y."/>
            <person name="Oh H.-M."/>
        </authorList>
    </citation>
    <scope>NUCLEOTIDE SEQUENCE [LARGE SCALE GENOMIC DNA]</scope>
    <source>
        <strain evidence="1 2">KCTC 12570</strain>
    </source>
</reference>
<evidence type="ECO:0000313" key="2">
    <source>
        <dbReference type="Proteomes" id="UP000670776"/>
    </source>
</evidence>
<dbReference type="RefSeq" id="WP_209654520.1">
    <property type="nucleotide sequence ID" value="NZ_JAGJCB010000006.1"/>
</dbReference>
<dbReference type="SUPFAM" id="SSF51445">
    <property type="entry name" value="(Trans)glycosidases"/>
    <property type="match status" value="1"/>
</dbReference>